<gene>
    <name evidence="1" type="ORF">MW871_15055</name>
</gene>
<keyword evidence="2" id="KW-1185">Reference proteome</keyword>
<accession>A0A9X1XU07</accession>
<dbReference type="InterPro" id="IPR019694">
    <property type="entry name" value="Phage_HP1_Orf23"/>
</dbReference>
<dbReference type="EMBL" id="JALNUB010000013">
    <property type="protein sequence ID" value="MCK8143207.1"/>
    <property type="molecule type" value="Genomic_DNA"/>
</dbReference>
<reference evidence="1" key="1">
    <citation type="submission" date="2022-04" db="EMBL/GenBank/DDBJ databases">
        <title>Flavobacterium pygoscelis sp. nov. isolated from Chinstrap chick (Pygoscelis antarcticus).</title>
        <authorList>
            <person name="Irgang R."/>
            <person name="Poblete-Morales M."/>
            <person name="Avendano-Herrera R."/>
        </authorList>
    </citation>
    <scope>NUCLEOTIDE SEQUENCE</scope>
    <source>
        <strain evidence="1">I-SCBP12n</strain>
    </source>
</reference>
<evidence type="ECO:0000313" key="2">
    <source>
        <dbReference type="Proteomes" id="UP001139260"/>
    </source>
</evidence>
<comment type="caution">
    <text evidence="1">The sequence shown here is derived from an EMBL/GenBank/DDBJ whole genome shotgun (WGS) entry which is preliminary data.</text>
</comment>
<organism evidence="1 2">
    <name type="scientific">Flavobacterium pygoscelis</name>
    <dbReference type="NCBI Taxonomy" id="2893176"/>
    <lineage>
        <taxon>Bacteria</taxon>
        <taxon>Pseudomonadati</taxon>
        <taxon>Bacteroidota</taxon>
        <taxon>Flavobacteriia</taxon>
        <taxon>Flavobacteriales</taxon>
        <taxon>Flavobacteriaceae</taxon>
        <taxon>Flavobacterium</taxon>
    </lineage>
</organism>
<proteinExistence type="predicted"/>
<dbReference type="AlphaFoldDB" id="A0A9X1XU07"/>
<dbReference type="Proteomes" id="UP001139260">
    <property type="component" value="Unassembled WGS sequence"/>
</dbReference>
<dbReference type="RefSeq" id="WP_248429247.1">
    <property type="nucleotide sequence ID" value="NZ_JALNUB010000013.1"/>
</dbReference>
<evidence type="ECO:0000313" key="1">
    <source>
        <dbReference type="EMBL" id="MCK8143207.1"/>
    </source>
</evidence>
<protein>
    <submittedName>
        <fullName evidence="1">DUF2586 family protein</fullName>
    </submittedName>
</protein>
<name>A0A9X1XU07_9FLAO</name>
<dbReference type="Pfam" id="PF10758">
    <property type="entry name" value="DUF2586"/>
    <property type="match status" value="1"/>
</dbReference>
<sequence>MLPGINIEFQNGQLGQVVDLPDGTAGLLASATAVGITFLLNTPYQIKSMVDVAALGIIPDVNNHVLYKTLKEFYAEAGEGTELWLMGFAKTTKVSDWFTLDVLTGKAPAEKLLDSANGKIRMLFTAFSPSGAYTVTLAGSIDADVMIATNLAQQLAVNYTANKYAPFFTIIEGYAFDGDKVTLTELSTASFNRVMIALGDTEKRTGTSASKGAAVGIIAGRFAKISVHVNIGKVRDGALSNLVAYILDTPAEQYDVEALHDKGYVTFRQHTGKSGYFFTDDPLACEIQDDYHYASRRRVIDKAYRLAYTACLEFLLDDNTVNNDGTLSPIYAGIIENEVESLIFKQMTANGELSYDSGDAKDRGVICKMDLTNNVTSTSKLKFSKLQVKTKGTNRWIDVPLGFVPVTSN</sequence>